<gene>
    <name evidence="2" type="ORF">JOC48_001910</name>
</gene>
<dbReference type="Proteomes" id="UP001296943">
    <property type="component" value="Unassembled WGS sequence"/>
</dbReference>
<name>A0ABS2MZU3_9BACI</name>
<evidence type="ECO:0000313" key="2">
    <source>
        <dbReference type="EMBL" id="MBM7571414.1"/>
    </source>
</evidence>
<keyword evidence="3" id="KW-1185">Reference proteome</keyword>
<comment type="caution">
    <text evidence="2">The sequence shown here is derived from an EMBL/GenBank/DDBJ whole genome shotgun (WGS) entry which is preliminary data.</text>
</comment>
<dbReference type="EMBL" id="JAFBDR010000009">
    <property type="protein sequence ID" value="MBM7571414.1"/>
    <property type="molecule type" value="Genomic_DNA"/>
</dbReference>
<proteinExistence type="predicted"/>
<protein>
    <submittedName>
        <fullName evidence="2">Uncharacterized protein</fullName>
    </submittedName>
</protein>
<feature type="region of interest" description="Disordered" evidence="1">
    <location>
        <begin position="1"/>
        <end position="50"/>
    </location>
</feature>
<reference evidence="2 3" key="1">
    <citation type="submission" date="2021-01" db="EMBL/GenBank/DDBJ databases">
        <title>Genomic Encyclopedia of Type Strains, Phase IV (KMG-IV): sequencing the most valuable type-strain genomes for metagenomic binning, comparative biology and taxonomic classification.</title>
        <authorList>
            <person name="Goeker M."/>
        </authorList>
    </citation>
    <scope>NUCLEOTIDE SEQUENCE [LARGE SCALE GENOMIC DNA]</scope>
    <source>
        <strain evidence="2 3">DSM 23711</strain>
    </source>
</reference>
<sequence>MTNRNDFPYKKSYESDGVMGKDKKHNKNKIKKAEKRQDDSMFFNTTESSE</sequence>
<evidence type="ECO:0000313" key="3">
    <source>
        <dbReference type="Proteomes" id="UP001296943"/>
    </source>
</evidence>
<accession>A0ABS2MZU3</accession>
<dbReference type="RefSeq" id="WP_204499008.1">
    <property type="nucleotide sequence ID" value="NZ_JAFBDR010000009.1"/>
</dbReference>
<feature type="compositionally biased region" description="Basic residues" evidence="1">
    <location>
        <begin position="22"/>
        <end position="34"/>
    </location>
</feature>
<organism evidence="2 3">
    <name type="scientific">Aquibacillus albus</name>
    <dbReference type="NCBI Taxonomy" id="1168171"/>
    <lineage>
        <taxon>Bacteria</taxon>
        <taxon>Bacillati</taxon>
        <taxon>Bacillota</taxon>
        <taxon>Bacilli</taxon>
        <taxon>Bacillales</taxon>
        <taxon>Bacillaceae</taxon>
        <taxon>Aquibacillus</taxon>
    </lineage>
</organism>
<evidence type="ECO:0000256" key="1">
    <source>
        <dbReference type="SAM" id="MobiDB-lite"/>
    </source>
</evidence>